<keyword evidence="2" id="KW-0560">Oxidoreductase</keyword>
<reference evidence="5 6" key="1">
    <citation type="submission" date="2022-10" db="EMBL/GenBank/DDBJ databases">
        <title>The complete genomes of actinobacterial strains from the NBC collection.</title>
        <authorList>
            <person name="Joergensen T.S."/>
            <person name="Alvarez Arevalo M."/>
            <person name="Sterndorff E.B."/>
            <person name="Faurdal D."/>
            <person name="Vuksanovic O."/>
            <person name="Mourched A.-S."/>
            <person name="Charusanti P."/>
            <person name="Shaw S."/>
            <person name="Blin K."/>
            <person name="Weber T."/>
        </authorList>
    </citation>
    <scope>NUCLEOTIDE SEQUENCE [LARGE SCALE GENOMIC DNA]</scope>
    <source>
        <strain evidence="5 6">NBC_00319</strain>
    </source>
</reference>
<feature type="domain" description="FAD/NAD(P)-binding" evidence="4">
    <location>
        <begin position="6"/>
        <end position="287"/>
    </location>
</feature>
<evidence type="ECO:0000313" key="5">
    <source>
        <dbReference type="EMBL" id="WUM20140.1"/>
    </source>
</evidence>
<dbReference type="PANTHER" id="PTHR48105">
    <property type="entry name" value="THIOREDOXIN REDUCTASE 1-RELATED-RELATED"/>
    <property type="match status" value="1"/>
</dbReference>
<dbReference type="Pfam" id="PF07992">
    <property type="entry name" value="Pyr_redox_2"/>
    <property type="match status" value="1"/>
</dbReference>
<proteinExistence type="predicted"/>
<keyword evidence="1" id="KW-0285">Flavoprotein</keyword>
<dbReference type="InterPro" id="IPR036188">
    <property type="entry name" value="FAD/NAD-bd_sf"/>
</dbReference>
<dbReference type="Proteomes" id="UP001432128">
    <property type="component" value="Chromosome"/>
</dbReference>
<gene>
    <name evidence="5" type="ORF">OG579_21060</name>
</gene>
<name>A0AAU4K253_9NOCA</name>
<comment type="catalytic activity">
    <reaction evidence="3">
        <text>[thioredoxin]-dithiol + NADP(+) = [thioredoxin]-disulfide + NADPH + H(+)</text>
        <dbReference type="Rhea" id="RHEA:20345"/>
        <dbReference type="Rhea" id="RHEA-COMP:10698"/>
        <dbReference type="Rhea" id="RHEA-COMP:10700"/>
        <dbReference type="ChEBI" id="CHEBI:15378"/>
        <dbReference type="ChEBI" id="CHEBI:29950"/>
        <dbReference type="ChEBI" id="CHEBI:50058"/>
        <dbReference type="ChEBI" id="CHEBI:57783"/>
        <dbReference type="ChEBI" id="CHEBI:58349"/>
        <dbReference type="EC" id="1.8.1.9"/>
    </reaction>
</comment>
<evidence type="ECO:0000259" key="4">
    <source>
        <dbReference type="Pfam" id="PF07992"/>
    </source>
</evidence>
<evidence type="ECO:0000256" key="2">
    <source>
        <dbReference type="ARBA" id="ARBA00023002"/>
    </source>
</evidence>
<evidence type="ECO:0000313" key="6">
    <source>
        <dbReference type="Proteomes" id="UP001432128"/>
    </source>
</evidence>
<dbReference type="PRINTS" id="PR00368">
    <property type="entry name" value="FADPNR"/>
</dbReference>
<organism evidence="5 6">
    <name type="scientific">Williamsia herbipolensis</name>
    <dbReference type="NCBI Taxonomy" id="1603258"/>
    <lineage>
        <taxon>Bacteria</taxon>
        <taxon>Bacillati</taxon>
        <taxon>Actinomycetota</taxon>
        <taxon>Actinomycetes</taxon>
        <taxon>Mycobacteriales</taxon>
        <taxon>Nocardiaceae</taxon>
        <taxon>Williamsia</taxon>
    </lineage>
</organism>
<accession>A0AAU4K253</accession>
<dbReference type="EMBL" id="CP108021">
    <property type="protein sequence ID" value="WUM20140.1"/>
    <property type="molecule type" value="Genomic_DNA"/>
</dbReference>
<dbReference type="AlphaFoldDB" id="A0AAU4K253"/>
<evidence type="ECO:0000256" key="1">
    <source>
        <dbReference type="ARBA" id="ARBA00022630"/>
    </source>
</evidence>
<dbReference type="PRINTS" id="PR00469">
    <property type="entry name" value="PNDRDTASEII"/>
</dbReference>
<protein>
    <submittedName>
        <fullName evidence="5">NAD(P)/FAD-dependent oxidoreductase</fullName>
    </submittedName>
</protein>
<sequence>MDEMVDVAVIGGGAAGLAAGVTASRSRRSVLVIDAGSPRNATAAGAHNVLTREGISPTELGSLGRAEVEHYGGVVVSGTAVRVDGGIGDFTVVLDDGRTVRARRIVIAAGVADDLPDIPGLRERWGRDVLHCPFCHGWEVRDQAIVIIATGSTSAHQAQMFRQLSENVTIARNTAPEFDAETLEQLTARGIRVVDGAVAEVVVVDDRLVGVRLASGEVIDCDAAVVATTGRVFGAVVESLGLAVSEVRFGDHLMATAIDTDPMGATTVPGVFAAGNVADARATVIASAAAGVNVAMGVHASLMADDIAGALAAHRERSGAAV</sequence>
<dbReference type="InterPro" id="IPR050097">
    <property type="entry name" value="Ferredoxin-NADP_redctase_2"/>
</dbReference>
<dbReference type="SUPFAM" id="SSF51905">
    <property type="entry name" value="FAD/NAD(P)-binding domain"/>
    <property type="match status" value="1"/>
</dbReference>
<keyword evidence="6" id="KW-1185">Reference proteome</keyword>
<dbReference type="Gene3D" id="3.50.50.60">
    <property type="entry name" value="FAD/NAD(P)-binding domain"/>
    <property type="match status" value="2"/>
</dbReference>
<dbReference type="KEGG" id="whr:OG579_21060"/>
<evidence type="ECO:0000256" key="3">
    <source>
        <dbReference type="ARBA" id="ARBA00048132"/>
    </source>
</evidence>
<dbReference type="InterPro" id="IPR023753">
    <property type="entry name" value="FAD/NAD-binding_dom"/>
</dbReference>
<dbReference type="GO" id="GO:0004791">
    <property type="term" value="F:thioredoxin-disulfide reductase (NADPH) activity"/>
    <property type="evidence" value="ECO:0007669"/>
    <property type="project" value="UniProtKB-EC"/>
</dbReference>